<dbReference type="Proteomes" id="UP000239434">
    <property type="component" value="Unassembled WGS sequence"/>
</dbReference>
<evidence type="ECO:0000313" key="1">
    <source>
        <dbReference type="EMBL" id="PRD42141.1"/>
    </source>
</evidence>
<evidence type="ECO:0000313" key="2">
    <source>
        <dbReference type="Proteomes" id="UP000239434"/>
    </source>
</evidence>
<proteinExistence type="predicted"/>
<sequence>MAVLSDYVAGTITVTAGQDAFTGTGTLWRTAGFREGDTVQLQDLTAVIAGTSATDPLIASNTSGTFTEPWQGTSGTFPYRMRYLPDGARYTAKATQLIEKLGNGNIEALADLPGAADMLAYFTGAGAMDLTALTAFGRSLIGASNGGDAYSALGEVPDAQIPPRIGALALVATDLNAITESGIYGADSDTANRPGDTGNWLVLDLARTSTVNAQLALSRATYDIQYRYNNGTTQQPWRGILTERGTNANGDYTRFPDGTQICWRNYVANSAASWPAAFSAAPFAVATVAGGGLPRIATFPSSPTATTVTVQVNTENGGASSSPGYVVGFGRWF</sequence>
<accession>A0A2S9INP6</accession>
<name>A0A2S9INP6_9HYPH</name>
<gene>
    <name evidence="1" type="ORF">C5748_18510</name>
</gene>
<protein>
    <submittedName>
        <fullName evidence="1">Uncharacterized protein</fullName>
    </submittedName>
</protein>
<dbReference type="EMBL" id="PVBR01000014">
    <property type="protein sequence ID" value="PRD42141.1"/>
    <property type="molecule type" value="Genomic_DNA"/>
</dbReference>
<dbReference type="RefSeq" id="WP_105743409.1">
    <property type="nucleotide sequence ID" value="NZ_PVBR01000014.1"/>
</dbReference>
<organism evidence="1 2">
    <name type="scientific">Phyllobacterium phragmitis</name>
    <dbReference type="NCBI Taxonomy" id="2670329"/>
    <lineage>
        <taxon>Bacteria</taxon>
        <taxon>Pseudomonadati</taxon>
        <taxon>Pseudomonadota</taxon>
        <taxon>Alphaproteobacteria</taxon>
        <taxon>Hyphomicrobiales</taxon>
        <taxon>Phyllobacteriaceae</taxon>
        <taxon>Phyllobacterium</taxon>
    </lineage>
</organism>
<comment type="caution">
    <text evidence="1">The sequence shown here is derived from an EMBL/GenBank/DDBJ whole genome shotgun (WGS) entry which is preliminary data.</text>
</comment>
<keyword evidence="2" id="KW-1185">Reference proteome</keyword>
<dbReference type="AlphaFoldDB" id="A0A2S9INP6"/>
<reference evidence="1 2" key="1">
    <citation type="submission" date="2018-02" db="EMBL/GenBank/DDBJ databases">
        <title>The draft genome of Phyllobacterium sp. 1N-3.</title>
        <authorList>
            <person name="Liu L."/>
            <person name="Li L."/>
            <person name="Zhang X."/>
            <person name="Wang T."/>
            <person name="Liang L."/>
        </authorList>
    </citation>
    <scope>NUCLEOTIDE SEQUENCE [LARGE SCALE GENOMIC DNA]</scope>
    <source>
        <strain evidence="1 2">1N-3</strain>
    </source>
</reference>